<evidence type="ECO:0000256" key="1">
    <source>
        <dbReference type="ARBA" id="ARBA00001946"/>
    </source>
</evidence>
<dbReference type="GO" id="GO:0009099">
    <property type="term" value="P:L-valine biosynthetic process"/>
    <property type="evidence" value="ECO:0007669"/>
    <property type="project" value="UniProtKB-UniRule"/>
</dbReference>
<evidence type="ECO:0000313" key="19">
    <source>
        <dbReference type="Proteomes" id="UP000035704"/>
    </source>
</evidence>
<organism evidence="18 19">
    <name type="scientific">Clostridium aceticum</name>
    <dbReference type="NCBI Taxonomy" id="84022"/>
    <lineage>
        <taxon>Bacteria</taxon>
        <taxon>Bacillati</taxon>
        <taxon>Bacillota</taxon>
        <taxon>Clostridia</taxon>
        <taxon>Eubacteriales</taxon>
        <taxon>Clostridiaceae</taxon>
        <taxon>Clostridium</taxon>
    </lineage>
</organism>
<feature type="binding site" evidence="15">
    <location>
        <position position="122"/>
    </location>
    <ligand>
        <name>Mg(2+)</name>
        <dbReference type="ChEBI" id="CHEBI:18420"/>
    </ligand>
</feature>
<dbReference type="InterPro" id="IPR056740">
    <property type="entry name" value="ILV_EDD_C"/>
</dbReference>
<comment type="pathway">
    <text evidence="13 15">Amino-acid biosynthesis; L-isoleucine biosynthesis; L-isoleucine from 2-oxobutanoate: step 3/4.</text>
</comment>
<comment type="cofactor">
    <cofactor evidence="15">
        <name>[2Fe-2S] cluster</name>
        <dbReference type="ChEBI" id="CHEBI:190135"/>
    </cofactor>
    <text evidence="15">Binds 1 [2Fe-2S] cluster per subunit. This cluster acts as a Lewis acid cofactor.</text>
</comment>
<dbReference type="NCBIfam" id="TIGR00110">
    <property type="entry name" value="ilvD"/>
    <property type="match status" value="1"/>
</dbReference>
<feature type="binding site" description="via carbamate group" evidence="15">
    <location>
        <position position="123"/>
    </location>
    <ligand>
        <name>Mg(2+)</name>
        <dbReference type="ChEBI" id="CHEBI:18420"/>
    </ligand>
</feature>
<comment type="function">
    <text evidence="15">Functions in the biosynthesis of branched-chain amino acids. Catalyzes the dehydration of (2R,3R)-2,3-dihydroxy-3-methylpentanoate (2,3-dihydroxy-3-methylvalerate) into 2-oxo-3-methylpentanoate (2-oxo-3-methylvalerate) and of (2R)-2,3-dihydroxy-3-methylbutanoate (2,3-dihydroxyisovalerate) into 2-oxo-3-methylbutanoate (2-oxoisovalerate), the penultimate precursor to L-isoleucine and L-valine, respectively.</text>
</comment>
<dbReference type="Proteomes" id="UP000035704">
    <property type="component" value="Chromosome"/>
</dbReference>
<dbReference type="PROSITE" id="PS00886">
    <property type="entry name" value="ILVD_EDD_1"/>
    <property type="match status" value="1"/>
</dbReference>
<feature type="active site" description="Proton acceptor" evidence="15">
    <location>
        <position position="474"/>
    </location>
</feature>
<dbReference type="InterPro" id="IPR000581">
    <property type="entry name" value="ILV_EDD_N"/>
</dbReference>
<keyword evidence="9 15" id="KW-0456">Lyase</keyword>
<evidence type="ECO:0000259" key="17">
    <source>
        <dbReference type="Pfam" id="PF24877"/>
    </source>
</evidence>
<keyword evidence="3 15" id="KW-0028">Amino-acid biosynthesis</keyword>
<keyword evidence="5 15" id="KW-0479">Metal-binding</keyword>
<evidence type="ECO:0000256" key="14">
    <source>
        <dbReference type="ARBA" id="ARBA00029490"/>
    </source>
</evidence>
<comment type="pathway">
    <text evidence="12 15">Amino-acid biosynthesis; L-valine biosynthesis; L-valine from pyruvate: step 3/4.</text>
</comment>
<dbReference type="InterPro" id="IPR037237">
    <property type="entry name" value="IlvD/EDD_N"/>
</dbReference>
<evidence type="ECO:0000256" key="15">
    <source>
        <dbReference type="HAMAP-Rule" id="MF_00012"/>
    </source>
</evidence>
<dbReference type="InterPro" id="IPR020558">
    <property type="entry name" value="DiOHA_6PGluconate_deHydtase_CS"/>
</dbReference>
<name>A0A0D8I7L1_9CLOT</name>
<dbReference type="HAMAP" id="MF_00012">
    <property type="entry name" value="IlvD"/>
    <property type="match status" value="1"/>
</dbReference>
<comment type="subunit">
    <text evidence="15">Homodimer.</text>
</comment>
<feature type="binding site" evidence="15">
    <location>
        <position position="80"/>
    </location>
    <ligand>
        <name>Mg(2+)</name>
        <dbReference type="ChEBI" id="CHEBI:18420"/>
    </ligand>
</feature>
<evidence type="ECO:0000256" key="7">
    <source>
        <dbReference type="ARBA" id="ARBA00023004"/>
    </source>
</evidence>
<feature type="domain" description="Dihydroxy-acid/6-phosphogluconate dehydratase N-terminal" evidence="16">
    <location>
        <begin position="33"/>
        <end position="354"/>
    </location>
</feature>
<dbReference type="GO" id="GO:0009097">
    <property type="term" value="P:isoleucine biosynthetic process"/>
    <property type="evidence" value="ECO:0007669"/>
    <property type="project" value="UniProtKB-UniRule"/>
</dbReference>
<keyword evidence="7 15" id="KW-0408">Iron</keyword>
<evidence type="ECO:0000256" key="13">
    <source>
        <dbReference type="ARBA" id="ARBA00029437"/>
    </source>
</evidence>
<comment type="similarity">
    <text evidence="2 15">Belongs to the IlvD/Edd family.</text>
</comment>
<feature type="modified residue" description="N6-carboxylysine" evidence="15">
    <location>
        <position position="123"/>
    </location>
</feature>
<keyword evidence="10 15" id="KW-0100">Branched-chain amino acid biosynthesis</keyword>
<dbReference type="KEGG" id="cace:CACET_c38190"/>
<keyword evidence="6 15" id="KW-0460">Magnesium</keyword>
<dbReference type="SUPFAM" id="SSF52016">
    <property type="entry name" value="LeuD/IlvD-like"/>
    <property type="match status" value="1"/>
</dbReference>
<evidence type="ECO:0000256" key="2">
    <source>
        <dbReference type="ARBA" id="ARBA00006486"/>
    </source>
</evidence>
<evidence type="ECO:0000259" key="16">
    <source>
        <dbReference type="Pfam" id="PF00920"/>
    </source>
</evidence>
<dbReference type="Pfam" id="PF24877">
    <property type="entry name" value="ILV_EDD_C"/>
    <property type="match status" value="1"/>
</dbReference>
<accession>A0A0D8I7L1</accession>
<evidence type="ECO:0000256" key="4">
    <source>
        <dbReference type="ARBA" id="ARBA00022714"/>
    </source>
</evidence>
<dbReference type="GO" id="GO:0005829">
    <property type="term" value="C:cytosol"/>
    <property type="evidence" value="ECO:0007669"/>
    <property type="project" value="TreeGrafter"/>
</dbReference>
<dbReference type="PANTHER" id="PTHR43661">
    <property type="entry name" value="D-XYLONATE DEHYDRATASE"/>
    <property type="match status" value="1"/>
</dbReference>
<dbReference type="STRING" id="84022.CACET_c38190"/>
<dbReference type="EC" id="4.2.1.9" evidence="14 15"/>
<dbReference type="NCBIfam" id="NF002068">
    <property type="entry name" value="PRK00911.1"/>
    <property type="match status" value="1"/>
</dbReference>
<gene>
    <name evidence="18" type="primary">ilvD3</name>
    <name evidence="15" type="synonym">ilvD</name>
    <name evidence="18" type="ORF">CACET_c38190</name>
</gene>
<comment type="catalytic activity">
    <reaction evidence="15">
        <text>(2R,3R)-2,3-dihydroxy-3-methylpentanoate = (S)-3-methyl-2-oxopentanoate + H2O</text>
        <dbReference type="Rhea" id="RHEA:27694"/>
        <dbReference type="ChEBI" id="CHEBI:15377"/>
        <dbReference type="ChEBI" id="CHEBI:35146"/>
        <dbReference type="ChEBI" id="CHEBI:49258"/>
        <dbReference type="EC" id="4.2.1.9"/>
    </reaction>
</comment>
<evidence type="ECO:0000256" key="8">
    <source>
        <dbReference type="ARBA" id="ARBA00023014"/>
    </source>
</evidence>
<keyword evidence="8 15" id="KW-0411">Iron-sulfur</keyword>
<dbReference type="UniPathway" id="UPA00047">
    <property type="reaction ID" value="UER00057"/>
</dbReference>
<reference evidence="18 19" key="1">
    <citation type="submission" date="2014-10" db="EMBL/GenBank/DDBJ databases">
        <title>Genome sequence of Clostridium aceticum DSM 1496.</title>
        <authorList>
            <person name="Poehlein A."/>
            <person name="Schiel-Bengelsdorf B."/>
            <person name="Gottschalk G."/>
            <person name="Duerre P."/>
            <person name="Daniel R."/>
        </authorList>
    </citation>
    <scope>NUCLEOTIDE SEQUENCE [LARGE SCALE GENOMIC DNA]</scope>
    <source>
        <strain evidence="18 19">DSM 1496</strain>
    </source>
</reference>
<evidence type="ECO:0000256" key="6">
    <source>
        <dbReference type="ARBA" id="ARBA00022842"/>
    </source>
</evidence>
<dbReference type="OrthoDB" id="9807077at2"/>
<evidence type="ECO:0000313" key="18">
    <source>
        <dbReference type="EMBL" id="AKL97247.1"/>
    </source>
</evidence>
<dbReference type="AlphaFoldDB" id="A0A0D8I7L1"/>
<evidence type="ECO:0000256" key="12">
    <source>
        <dbReference type="ARBA" id="ARBA00029436"/>
    </source>
</evidence>
<evidence type="ECO:0000256" key="11">
    <source>
        <dbReference type="ARBA" id="ARBA00029304"/>
    </source>
</evidence>
<dbReference type="InterPro" id="IPR004404">
    <property type="entry name" value="DihydroxyA_deHydtase"/>
</dbReference>
<dbReference type="PATRIC" id="fig|84022.5.peg.1068"/>
<evidence type="ECO:0000256" key="10">
    <source>
        <dbReference type="ARBA" id="ARBA00023304"/>
    </source>
</evidence>
<dbReference type="FunFam" id="3.50.30.80:FF:000001">
    <property type="entry name" value="Dihydroxy-acid dehydratase"/>
    <property type="match status" value="1"/>
</dbReference>
<comment type="catalytic activity">
    <reaction evidence="11">
        <text>(2R)-2,3-dihydroxy-3-methylbutanoate = 3-methyl-2-oxobutanoate + H2O</text>
        <dbReference type="Rhea" id="RHEA:24809"/>
        <dbReference type="ChEBI" id="CHEBI:11851"/>
        <dbReference type="ChEBI" id="CHEBI:15377"/>
        <dbReference type="ChEBI" id="CHEBI:49072"/>
        <dbReference type="EC" id="4.2.1.9"/>
    </reaction>
    <physiologicalReaction direction="left-to-right" evidence="11">
        <dbReference type="Rhea" id="RHEA:24810"/>
    </physiologicalReaction>
</comment>
<proteinExistence type="inferred from homology"/>
<dbReference type="Gene3D" id="3.50.30.80">
    <property type="entry name" value="IlvD/EDD C-terminal domain-like"/>
    <property type="match status" value="1"/>
</dbReference>
<evidence type="ECO:0000256" key="9">
    <source>
        <dbReference type="ARBA" id="ARBA00023239"/>
    </source>
</evidence>
<keyword evidence="4 15" id="KW-0001">2Fe-2S</keyword>
<dbReference type="UniPathway" id="UPA00049">
    <property type="reaction ID" value="UER00061"/>
</dbReference>
<dbReference type="GO" id="GO:0000287">
    <property type="term" value="F:magnesium ion binding"/>
    <property type="evidence" value="ECO:0007669"/>
    <property type="project" value="UniProtKB-UniRule"/>
</dbReference>
<dbReference type="GO" id="GO:0004160">
    <property type="term" value="F:dihydroxy-acid dehydratase activity"/>
    <property type="evidence" value="ECO:0007669"/>
    <property type="project" value="UniProtKB-UniRule"/>
</dbReference>
<keyword evidence="19" id="KW-1185">Reference proteome</keyword>
<dbReference type="PANTHER" id="PTHR43661:SF3">
    <property type="entry name" value="D-XYLONATE DEHYDRATASE YAGF-RELATED"/>
    <property type="match status" value="1"/>
</dbReference>
<dbReference type="GO" id="GO:0051537">
    <property type="term" value="F:2 iron, 2 sulfur cluster binding"/>
    <property type="evidence" value="ECO:0007669"/>
    <property type="project" value="UniProtKB-UniRule"/>
</dbReference>
<evidence type="ECO:0000256" key="3">
    <source>
        <dbReference type="ARBA" id="ARBA00022605"/>
    </source>
</evidence>
<dbReference type="SUPFAM" id="SSF143975">
    <property type="entry name" value="IlvD/EDD N-terminal domain-like"/>
    <property type="match status" value="1"/>
</dbReference>
<feature type="binding site" evidence="15">
    <location>
        <position position="448"/>
    </location>
    <ligand>
        <name>Mg(2+)</name>
        <dbReference type="ChEBI" id="CHEBI:18420"/>
    </ligand>
</feature>
<protein>
    <recommendedName>
        <fullName evidence="14 15">Dihydroxy-acid dehydratase</fullName>
        <shortName evidence="15">DAD</shortName>
        <ecNumber evidence="14 15">4.2.1.9</ecNumber>
    </recommendedName>
</protein>
<feature type="domain" description="Dihydroxy-acid/6-phosphogluconate dehydratase C-terminal" evidence="17">
    <location>
        <begin position="364"/>
        <end position="553"/>
    </location>
</feature>
<dbReference type="Pfam" id="PF00920">
    <property type="entry name" value="ILVD_EDD_N"/>
    <property type="match status" value="1"/>
</dbReference>
<dbReference type="RefSeq" id="WP_044825581.1">
    <property type="nucleotide sequence ID" value="NZ_CP009687.1"/>
</dbReference>
<sequence>MFHRSKDILNQPEWSNVRALYKSNGFTDEELEKPIIAVVNSFNTICPGHYNLNNLTQYVREGIRAAGGTPVEFGTIAACDGMAMGHKGMRHILPTRELIANDIEMMMEAHRLDGMVLLGSCDKIVPGMLMAAARLDLPAVFVNGGPTLPGRMKENNPYGGEHIDHSIIQQSLGSLNTNTMSWDQYMWLEDNACPTIGSCAMLGTANTMCCLAEAMGMSLPGSAVIPAVYSHRMAVAFQSGKAIMTLINKGIKARQIITREALINAIKVNSAIGGSTNAVLHTLAIAYEGEIDLTLEDFGSISREVPHLSPMIPGGPYALLDFYEAGGIPAIMKQLETVLDLDTMTVTGHKLQENIKHAKVLNKDVIRDLSNPVTTSSGIAILKGNLAPEGAVTKPSAIPKDALKFTGPAVVFESEKEALEEIAANKVKAGNVLVIRNEGPKGGPGMPEMYKAMKMLVGMNLGSKVCVITDGRFSGSNNGCFVGHICPEAAVEGPIAYVKNGDVISVDVEGGSIEVLSEDFEDRLKEKIQLPKNKSKGYLHVYSNIVTSASRGAVIPTREES</sequence>
<dbReference type="EMBL" id="CP009687">
    <property type="protein sequence ID" value="AKL97247.1"/>
    <property type="molecule type" value="Genomic_DNA"/>
</dbReference>
<comment type="cofactor">
    <cofactor evidence="1 15">
        <name>Mg(2+)</name>
        <dbReference type="ChEBI" id="CHEBI:18420"/>
    </cofactor>
</comment>
<dbReference type="InterPro" id="IPR042096">
    <property type="entry name" value="Dihydro-acid_dehy_C"/>
</dbReference>
<evidence type="ECO:0000256" key="5">
    <source>
        <dbReference type="ARBA" id="ARBA00022723"/>
    </source>
</evidence>
<comment type="caution">
    <text evidence="15">Lacks conserved residue(s) required for the propagation of feature annotation.</text>
</comment>